<reference evidence="1" key="1">
    <citation type="journal article" date="2021" name="Proc. Natl. Acad. Sci. U.S.A.">
        <title>A Catalog of Tens of Thousands of Viruses from Human Metagenomes Reveals Hidden Associations with Chronic Diseases.</title>
        <authorList>
            <person name="Tisza M.J."/>
            <person name="Buck C.B."/>
        </authorList>
    </citation>
    <scope>NUCLEOTIDE SEQUENCE</scope>
    <source>
        <strain evidence="1">Ct0Wl9</strain>
    </source>
</reference>
<protein>
    <submittedName>
        <fullName evidence="1">HOLLIDAY JUNCTION RESOLVASE</fullName>
    </submittedName>
</protein>
<dbReference type="GO" id="GO:0003676">
    <property type="term" value="F:nucleic acid binding"/>
    <property type="evidence" value="ECO:0007669"/>
    <property type="project" value="InterPro"/>
</dbReference>
<dbReference type="Gene3D" id="3.30.420.10">
    <property type="entry name" value="Ribonuclease H-like superfamily/Ribonuclease H"/>
    <property type="match status" value="1"/>
</dbReference>
<dbReference type="InterPro" id="IPR012337">
    <property type="entry name" value="RNaseH-like_sf"/>
</dbReference>
<dbReference type="EMBL" id="BK032775">
    <property type="protein sequence ID" value="DAF59690.1"/>
    <property type="molecule type" value="Genomic_DNA"/>
</dbReference>
<sequence>MTKNNIYMGIDASSSCTGISVFVDKKLVYYEAIKPDGKDWRDRLFHEGPKLDQIIKKYKPMKIYMEDVPLKASGGLKTLVILGGVQGFIYGIAASNEVPIEFISPTAWRSTIGLFDGTKEGKKREILKRRAIEMANNKFNLNLKWISPSSKFNDDDIAEAILICAAMLGIIKKEHNCRNHNL</sequence>
<organism evidence="1">
    <name type="scientific">Siphoviridae sp. ct0Wl9</name>
    <dbReference type="NCBI Taxonomy" id="2827763"/>
    <lineage>
        <taxon>Viruses</taxon>
        <taxon>Duplodnaviria</taxon>
        <taxon>Heunggongvirae</taxon>
        <taxon>Uroviricota</taxon>
        <taxon>Caudoviricetes</taxon>
    </lineage>
</organism>
<evidence type="ECO:0000313" key="1">
    <source>
        <dbReference type="EMBL" id="DAF59690.1"/>
    </source>
</evidence>
<proteinExistence type="predicted"/>
<accession>A0A8S5TAB6</accession>
<dbReference type="InterPro" id="IPR036397">
    <property type="entry name" value="RNaseH_sf"/>
</dbReference>
<dbReference type="SUPFAM" id="SSF53098">
    <property type="entry name" value="Ribonuclease H-like"/>
    <property type="match status" value="1"/>
</dbReference>
<name>A0A8S5TAB6_9CAUD</name>